<keyword evidence="1" id="KW-0812">Transmembrane</keyword>
<gene>
    <name evidence="2" type="ORF">CPB84DRAFT_1071798</name>
</gene>
<feature type="transmembrane region" description="Helical" evidence="1">
    <location>
        <begin position="46"/>
        <end position="67"/>
    </location>
</feature>
<keyword evidence="1" id="KW-1133">Transmembrane helix</keyword>
<organism evidence="2 3">
    <name type="scientific">Gymnopilus junonius</name>
    <name type="common">Spectacular rustgill mushroom</name>
    <name type="synonym">Gymnopilus spectabilis subsp. junonius</name>
    <dbReference type="NCBI Taxonomy" id="109634"/>
    <lineage>
        <taxon>Eukaryota</taxon>
        <taxon>Fungi</taxon>
        <taxon>Dikarya</taxon>
        <taxon>Basidiomycota</taxon>
        <taxon>Agaricomycotina</taxon>
        <taxon>Agaricomycetes</taxon>
        <taxon>Agaricomycetidae</taxon>
        <taxon>Agaricales</taxon>
        <taxon>Agaricineae</taxon>
        <taxon>Hymenogastraceae</taxon>
        <taxon>Gymnopilus</taxon>
    </lineage>
</organism>
<dbReference type="Proteomes" id="UP000724874">
    <property type="component" value="Unassembled WGS sequence"/>
</dbReference>
<evidence type="ECO:0000313" key="3">
    <source>
        <dbReference type="Proteomes" id="UP000724874"/>
    </source>
</evidence>
<comment type="caution">
    <text evidence="2">The sequence shown here is derived from an EMBL/GenBank/DDBJ whole genome shotgun (WGS) entry which is preliminary data.</text>
</comment>
<dbReference type="OrthoDB" id="2550114at2759"/>
<reference evidence="2" key="1">
    <citation type="submission" date="2020-11" db="EMBL/GenBank/DDBJ databases">
        <authorList>
            <consortium name="DOE Joint Genome Institute"/>
            <person name="Ahrendt S."/>
            <person name="Riley R."/>
            <person name="Andreopoulos W."/>
            <person name="LaButti K."/>
            <person name="Pangilinan J."/>
            <person name="Ruiz-duenas F.J."/>
            <person name="Barrasa J.M."/>
            <person name="Sanchez-Garcia M."/>
            <person name="Camarero S."/>
            <person name="Miyauchi S."/>
            <person name="Serrano A."/>
            <person name="Linde D."/>
            <person name="Babiker R."/>
            <person name="Drula E."/>
            <person name="Ayuso-Fernandez I."/>
            <person name="Pacheco R."/>
            <person name="Padilla G."/>
            <person name="Ferreira P."/>
            <person name="Barriuso J."/>
            <person name="Kellner H."/>
            <person name="Castanera R."/>
            <person name="Alfaro M."/>
            <person name="Ramirez L."/>
            <person name="Pisabarro A.G."/>
            <person name="Kuo A."/>
            <person name="Tritt A."/>
            <person name="Lipzen A."/>
            <person name="He G."/>
            <person name="Yan M."/>
            <person name="Ng V."/>
            <person name="Cullen D."/>
            <person name="Martin F."/>
            <person name="Rosso M.-N."/>
            <person name="Henrissat B."/>
            <person name="Hibbett D."/>
            <person name="Martinez A.T."/>
            <person name="Grigoriev I.V."/>
        </authorList>
    </citation>
    <scope>NUCLEOTIDE SEQUENCE</scope>
    <source>
        <strain evidence="2">AH 44721</strain>
    </source>
</reference>
<proteinExistence type="predicted"/>
<name>A0A9P5NVU5_GYMJU</name>
<sequence length="169" mass="17878">MMLSTSLAVWSVLAAAFFAVQAVLLAVAPRLLLFLANAPDRALSPLEAFLATHFALALATLSLALLLNIPSTPSPLPSEQSHVTQPLLYPLALAGLVSALFAYNTTDVGSLATIFFLISLIIGLWGSWEILFANSASFSKTTGADKHTSAFIFGNKTAASSQKKQLKTK</sequence>
<keyword evidence="1" id="KW-0472">Membrane</keyword>
<accession>A0A9P5NVU5</accession>
<evidence type="ECO:0000313" key="2">
    <source>
        <dbReference type="EMBL" id="KAF8910980.1"/>
    </source>
</evidence>
<keyword evidence="3" id="KW-1185">Reference proteome</keyword>
<dbReference type="PANTHER" id="PTHR39605">
    <property type="entry name" value="MAJOR FACILITATOR SUPERFAMILY (MFS) PROFILE DOMAIN-CONTAINING PROTEIN"/>
    <property type="match status" value="1"/>
</dbReference>
<dbReference type="PANTHER" id="PTHR39605:SF1">
    <property type="entry name" value="MAJOR FACILITATOR SUPERFAMILY (MFS) PROFILE DOMAIN-CONTAINING PROTEIN"/>
    <property type="match status" value="1"/>
</dbReference>
<evidence type="ECO:0000256" key="1">
    <source>
        <dbReference type="SAM" id="Phobius"/>
    </source>
</evidence>
<protein>
    <submittedName>
        <fullName evidence="2">Uncharacterized protein</fullName>
    </submittedName>
</protein>
<dbReference type="EMBL" id="JADNYJ010000005">
    <property type="protein sequence ID" value="KAF8910980.1"/>
    <property type="molecule type" value="Genomic_DNA"/>
</dbReference>
<dbReference type="AlphaFoldDB" id="A0A9P5NVU5"/>
<feature type="transmembrane region" description="Helical" evidence="1">
    <location>
        <begin position="87"/>
        <end position="105"/>
    </location>
</feature>
<feature type="transmembrane region" description="Helical" evidence="1">
    <location>
        <begin position="111"/>
        <end position="132"/>
    </location>
</feature>